<organism evidence="1">
    <name type="scientific">Arundo donax</name>
    <name type="common">Giant reed</name>
    <name type="synonym">Donax arundinaceus</name>
    <dbReference type="NCBI Taxonomy" id="35708"/>
    <lineage>
        <taxon>Eukaryota</taxon>
        <taxon>Viridiplantae</taxon>
        <taxon>Streptophyta</taxon>
        <taxon>Embryophyta</taxon>
        <taxon>Tracheophyta</taxon>
        <taxon>Spermatophyta</taxon>
        <taxon>Magnoliopsida</taxon>
        <taxon>Liliopsida</taxon>
        <taxon>Poales</taxon>
        <taxon>Poaceae</taxon>
        <taxon>PACMAD clade</taxon>
        <taxon>Arundinoideae</taxon>
        <taxon>Arundineae</taxon>
        <taxon>Arundo</taxon>
    </lineage>
</organism>
<dbReference type="EMBL" id="GBRH01191282">
    <property type="protein sequence ID" value="JAE06614.1"/>
    <property type="molecule type" value="Transcribed_RNA"/>
</dbReference>
<reference evidence="1" key="1">
    <citation type="submission" date="2014-09" db="EMBL/GenBank/DDBJ databases">
        <authorList>
            <person name="Magalhaes I.L.F."/>
            <person name="Oliveira U."/>
            <person name="Santos F.R."/>
            <person name="Vidigal T.H.D.A."/>
            <person name="Brescovit A.D."/>
            <person name="Santos A.J."/>
        </authorList>
    </citation>
    <scope>NUCLEOTIDE SEQUENCE</scope>
    <source>
        <tissue evidence="1">Shoot tissue taken approximately 20 cm above the soil surface</tissue>
    </source>
</reference>
<accession>A0A0A9F615</accession>
<evidence type="ECO:0000313" key="1">
    <source>
        <dbReference type="EMBL" id="JAE06614.1"/>
    </source>
</evidence>
<reference evidence="1" key="2">
    <citation type="journal article" date="2015" name="Data Brief">
        <title>Shoot transcriptome of the giant reed, Arundo donax.</title>
        <authorList>
            <person name="Barrero R.A."/>
            <person name="Guerrero F.D."/>
            <person name="Moolhuijzen P."/>
            <person name="Goolsby J.A."/>
            <person name="Tidwell J."/>
            <person name="Bellgard S.E."/>
            <person name="Bellgard M.I."/>
        </authorList>
    </citation>
    <scope>NUCLEOTIDE SEQUENCE</scope>
    <source>
        <tissue evidence="1">Shoot tissue taken approximately 20 cm above the soil surface</tissue>
    </source>
</reference>
<sequence>MSVSATWFLRSFRSKCAAIHMVPSGPFLAKMN</sequence>
<dbReference type="AlphaFoldDB" id="A0A0A9F615"/>
<proteinExistence type="predicted"/>
<protein>
    <submittedName>
        <fullName evidence="1">Uncharacterized protein</fullName>
    </submittedName>
</protein>
<name>A0A0A9F615_ARUDO</name>